<reference evidence="1" key="2">
    <citation type="journal article" date="2022" name="Microbiol. Resour. Announc.">
        <title>Metagenome Sequencing to Explore Phylogenomics of Terrestrial Cyanobacteria.</title>
        <authorList>
            <person name="Ward R.D."/>
            <person name="Stajich J.E."/>
            <person name="Johansen J.R."/>
            <person name="Huntemann M."/>
            <person name="Clum A."/>
            <person name="Foster B."/>
            <person name="Foster B."/>
            <person name="Roux S."/>
            <person name="Palaniappan K."/>
            <person name="Varghese N."/>
            <person name="Mukherjee S."/>
            <person name="Reddy T.B.K."/>
            <person name="Daum C."/>
            <person name="Copeland A."/>
            <person name="Chen I.A."/>
            <person name="Ivanova N.N."/>
            <person name="Kyrpides N.C."/>
            <person name="Shapiro N."/>
            <person name="Eloe-Fadrosh E.A."/>
            <person name="Pietrasiak N."/>
        </authorList>
    </citation>
    <scope>NUCLEOTIDE SEQUENCE</scope>
    <source>
        <strain evidence="1">CPER-KK1</strain>
    </source>
</reference>
<dbReference type="Proteomes" id="UP000753908">
    <property type="component" value="Unassembled WGS sequence"/>
</dbReference>
<gene>
    <name evidence="1" type="ORF">KME25_18700</name>
</gene>
<evidence type="ECO:0000313" key="1">
    <source>
        <dbReference type="EMBL" id="MBW4546453.1"/>
    </source>
</evidence>
<protein>
    <submittedName>
        <fullName evidence="1">Uncharacterized protein</fullName>
    </submittedName>
</protein>
<dbReference type="AlphaFoldDB" id="A0A951PN69"/>
<accession>A0A951PN69</accession>
<name>A0A951PN69_9CYAN</name>
<reference evidence="1" key="1">
    <citation type="submission" date="2021-05" db="EMBL/GenBank/DDBJ databases">
        <authorList>
            <person name="Pietrasiak N."/>
            <person name="Ward R."/>
            <person name="Stajich J.E."/>
            <person name="Kurbessoian T."/>
        </authorList>
    </citation>
    <scope>NUCLEOTIDE SEQUENCE</scope>
    <source>
        <strain evidence="1">CPER-KK1</strain>
    </source>
</reference>
<organism evidence="1 2">
    <name type="scientific">Symplocastrum torsivum CPER-KK1</name>
    <dbReference type="NCBI Taxonomy" id="450513"/>
    <lineage>
        <taxon>Bacteria</taxon>
        <taxon>Bacillati</taxon>
        <taxon>Cyanobacteriota</taxon>
        <taxon>Cyanophyceae</taxon>
        <taxon>Oscillatoriophycideae</taxon>
        <taxon>Oscillatoriales</taxon>
        <taxon>Microcoleaceae</taxon>
        <taxon>Symplocastrum</taxon>
    </lineage>
</organism>
<sequence>MEETIRIGAIDKSDWTTTLQGFQPDAIAQLLAVYGADGLVVGTICESVEGKYYINGQPETDYASLQAAAGALVKRR</sequence>
<evidence type="ECO:0000313" key="2">
    <source>
        <dbReference type="Proteomes" id="UP000753908"/>
    </source>
</evidence>
<comment type="caution">
    <text evidence="1">The sequence shown here is derived from an EMBL/GenBank/DDBJ whole genome shotgun (WGS) entry which is preliminary data.</text>
</comment>
<dbReference type="EMBL" id="JAHHIF010000025">
    <property type="protein sequence ID" value="MBW4546453.1"/>
    <property type="molecule type" value="Genomic_DNA"/>
</dbReference>
<proteinExistence type="predicted"/>